<protein>
    <submittedName>
        <fullName evidence="2">Uncharacterized protein</fullName>
    </submittedName>
</protein>
<accession>A0A7S2E472</accession>
<organism evidence="2">
    <name type="scientific">Ditylum brightwellii</name>
    <dbReference type="NCBI Taxonomy" id="49249"/>
    <lineage>
        <taxon>Eukaryota</taxon>
        <taxon>Sar</taxon>
        <taxon>Stramenopiles</taxon>
        <taxon>Ochrophyta</taxon>
        <taxon>Bacillariophyta</taxon>
        <taxon>Mediophyceae</taxon>
        <taxon>Lithodesmiophycidae</taxon>
        <taxon>Lithodesmiales</taxon>
        <taxon>Lithodesmiaceae</taxon>
        <taxon>Ditylum</taxon>
    </lineage>
</organism>
<dbReference type="AlphaFoldDB" id="A0A7S2E472"/>
<proteinExistence type="predicted"/>
<sequence length="269" mass="30477">MKASAEYIPYQYDLLQNLLTVSVQLISSYCYTLSYVEKGNEDGVSLTFDKNGGGGGGGEIICHLFQVICFFLMELRTDLPTYFQQNEGVSSFELLLQQIVVLMRWIQPTTTTALSTFSKTISISPSTDSKVLLQPTEKKNTKQLQQQQQQTFLLLPTHLFAMIRHVLNIQALMNIVIVTGFGRDVLYHCFQYGWLQFCLERDDDAASDMGGEDIIEKEGIKIHHYTLQTIDNGKSSNLDSKTTTSVSTEEEEQQQEDSKENDMHNENEA</sequence>
<name>A0A7S2E472_9STRA</name>
<evidence type="ECO:0000256" key="1">
    <source>
        <dbReference type="SAM" id="MobiDB-lite"/>
    </source>
</evidence>
<feature type="region of interest" description="Disordered" evidence="1">
    <location>
        <begin position="231"/>
        <end position="269"/>
    </location>
</feature>
<dbReference type="EMBL" id="HBGN01002772">
    <property type="protein sequence ID" value="CAD9315446.1"/>
    <property type="molecule type" value="Transcribed_RNA"/>
</dbReference>
<evidence type="ECO:0000313" key="2">
    <source>
        <dbReference type="EMBL" id="CAD9315446.1"/>
    </source>
</evidence>
<reference evidence="2" key="1">
    <citation type="submission" date="2021-01" db="EMBL/GenBank/DDBJ databases">
        <authorList>
            <person name="Corre E."/>
            <person name="Pelletier E."/>
            <person name="Niang G."/>
            <person name="Scheremetjew M."/>
            <person name="Finn R."/>
            <person name="Kale V."/>
            <person name="Holt S."/>
            <person name="Cochrane G."/>
            <person name="Meng A."/>
            <person name="Brown T."/>
            <person name="Cohen L."/>
        </authorList>
    </citation>
    <scope>NUCLEOTIDE SEQUENCE</scope>
    <source>
        <strain evidence="2">Pop2</strain>
    </source>
</reference>
<feature type="compositionally biased region" description="Basic and acidic residues" evidence="1">
    <location>
        <begin position="256"/>
        <end position="269"/>
    </location>
</feature>
<gene>
    <name evidence="2" type="ORF">DBRI1063_LOCUS1853</name>
</gene>